<reference evidence="2" key="1">
    <citation type="submission" date="2021-02" db="EMBL/GenBank/DDBJ databases">
        <authorList>
            <person name="Nowell W R."/>
        </authorList>
    </citation>
    <scope>NUCLEOTIDE SEQUENCE</scope>
</reference>
<dbReference type="PROSITE" id="PS50105">
    <property type="entry name" value="SAM_DOMAIN"/>
    <property type="match status" value="1"/>
</dbReference>
<protein>
    <recommendedName>
        <fullName evidence="1">SAM domain-containing protein</fullName>
    </recommendedName>
</protein>
<proteinExistence type="predicted"/>
<accession>A0A8S3KCQ8</accession>
<name>A0A8S3KCQ8_9BILA</name>
<comment type="caution">
    <text evidence="2">The sequence shown here is derived from an EMBL/GenBank/DDBJ whole genome shotgun (WGS) entry which is preliminary data.</text>
</comment>
<feature type="domain" description="SAM" evidence="1">
    <location>
        <begin position="15"/>
        <end position="67"/>
    </location>
</feature>
<dbReference type="Proteomes" id="UP000676336">
    <property type="component" value="Unassembled WGS sequence"/>
</dbReference>
<dbReference type="EMBL" id="CAJOBI010369974">
    <property type="protein sequence ID" value="CAF5229388.1"/>
    <property type="molecule type" value="Genomic_DNA"/>
</dbReference>
<evidence type="ECO:0000259" key="1">
    <source>
        <dbReference type="PROSITE" id="PS50105"/>
    </source>
</evidence>
<evidence type="ECO:0000313" key="2">
    <source>
        <dbReference type="EMBL" id="CAF5229388.1"/>
    </source>
</evidence>
<evidence type="ECO:0000313" key="3">
    <source>
        <dbReference type="Proteomes" id="UP000676336"/>
    </source>
</evidence>
<dbReference type="SUPFAM" id="SSF47769">
    <property type="entry name" value="SAM/Pointed domain"/>
    <property type="match status" value="1"/>
</dbReference>
<dbReference type="InterPro" id="IPR001660">
    <property type="entry name" value="SAM"/>
</dbReference>
<gene>
    <name evidence="2" type="ORF">SMN809_LOCUS86308</name>
</gene>
<dbReference type="Gene3D" id="1.10.150.50">
    <property type="entry name" value="Transcription Factor, Ets-1"/>
    <property type="match status" value="1"/>
</dbReference>
<dbReference type="Pfam" id="PF00536">
    <property type="entry name" value="SAM_1"/>
    <property type="match status" value="1"/>
</dbReference>
<dbReference type="AlphaFoldDB" id="A0A8S3KCQ8"/>
<dbReference type="InterPro" id="IPR013761">
    <property type="entry name" value="SAM/pointed_sf"/>
</dbReference>
<sequence length="67" mass="7962">MSYNNTYRVEDPSEWSVEIVGSWLVEIDLQNYVKIFREMKVDGPYLLTALSEEEHSKVLIPDQEDRR</sequence>
<organism evidence="2 3">
    <name type="scientific">Rotaria magnacalcarata</name>
    <dbReference type="NCBI Taxonomy" id="392030"/>
    <lineage>
        <taxon>Eukaryota</taxon>
        <taxon>Metazoa</taxon>
        <taxon>Spiralia</taxon>
        <taxon>Gnathifera</taxon>
        <taxon>Rotifera</taxon>
        <taxon>Eurotatoria</taxon>
        <taxon>Bdelloidea</taxon>
        <taxon>Philodinida</taxon>
        <taxon>Philodinidae</taxon>
        <taxon>Rotaria</taxon>
    </lineage>
</organism>
<feature type="non-terminal residue" evidence="2">
    <location>
        <position position="1"/>
    </location>
</feature>